<proteinExistence type="predicted"/>
<dbReference type="Proteomes" id="UP000770717">
    <property type="component" value="Unassembled WGS sequence"/>
</dbReference>
<evidence type="ECO:0000313" key="1">
    <source>
        <dbReference type="EMBL" id="KAG9479210.1"/>
    </source>
</evidence>
<keyword evidence="2" id="KW-1185">Reference proteome</keyword>
<name>A0A8J6K5A1_ELECQ</name>
<evidence type="ECO:0000313" key="2">
    <source>
        <dbReference type="Proteomes" id="UP000770717"/>
    </source>
</evidence>
<dbReference type="EMBL" id="WNTK01000008">
    <property type="protein sequence ID" value="KAG9479210.1"/>
    <property type="molecule type" value="Genomic_DNA"/>
</dbReference>
<sequence>MCPQTESAPQNGSTGLNTLDKERDLYLHKWNMQPRQTLTSHINRLLVMVSKYHKLYQLVKEIYGIAYSLHSRLLRQCHATLSNTTFTSMQLFINPVVLN</sequence>
<gene>
    <name evidence="1" type="ORF">GDO78_012731</name>
</gene>
<dbReference type="AlphaFoldDB" id="A0A8J6K5A1"/>
<organism evidence="1 2">
    <name type="scientific">Eleutherodactylus coqui</name>
    <name type="common">Puerto Rican coqui</name>
    <dbReference type="NCBI Taxonomy" id="57060"/>
    <lineage>
        <taxon>Eukaryota</taxon>
        <taxon>Metazoa</taxon>
        <taxon>Chordata</taxon>
        <taxon>Craniata</taxon>
        <taxon>Vertebrata</taxon>
        <taxon>Euteleostomi</taxon>
        <taxon>Amphibia</taxon>
        <taxon>Batrachia</taxon>
        <taxon>Anura</taxon>
        <taxon>Neobatrachia</taxon>
        <taxon>Hyloidea</taxon>
        <taxon>Eleutherodactylidae</taxon>
        <taxon>Eleutherodactylinae</taxon>
        <taxon>Eleutherodactylus</taxon>
        <taxon>Eleutherodactylus</taxon>
    </lineage>
</organism>
<protein>
    <submittedName>
        <fullName evidence="1">Uncharacterized protein</fullName>
    </submittedName>
</protein>
<accession>A0A8J6K5A1</accession>
<reference evidence="1" key="1">
    <citation type="thesis" date="2020" institute="ProQuest LLC" country="789 East Eisenhower Parkway, Ann Arbor, MI, USA">
        <title>Comparative Genomics and Chromosome Evolution.</title>
        <authorList>
            <person name="Mudd A.B."/>
        </authorList>
    </citation>
    <scope>NUCLEOTIDE SEQUENCE</scope>
    <source>
        <strain evidence="1">HN-11 Male</strain>
        <tissue evidence="1">Kidney and liver</tissue>
    </source>
</reference>
<comment type="caution">
    <text evidence="1">The sequence shown here is derived from an EMBL/GenBank/DDBJ whole genome shotgun (WGS) entry which is preliminary data.</text>
</comment>